<dbReference type="Proteomes" id="UP001055811">
    <property type="component" value="Linkage Group LG05"/>
</dbReference>
<comment type="caution">
    <text evidence="1">The sequence shown here is derived from an EMBL/GenBank/DDBJ whole genome shotgun (WGS) entry which is preliminary data.</text>
</comment>
<keyword evidence="2" id="KW-1185">Reference proteome</keyword>
<dbReference type="EMBL" id="CM042013">
    <property type="protein sequence ID" value="KAI3737136.1"/>
    <property type="molecule type" value="Genomic_DNA"/>
</dbReference>
<sequence>MLRGCGNRVRRCKSGNSVGVWDNGLQVQQVSSLLQLKKKRKRCDILGIFSSLSLSWVRLTIIIVVHCTVQSTNALPTPVDADISDPDYKTQDHLQPIYSSSSMEAPTVKIISDCFVKPKFVSEEAKKPIYFSPWDLAMISVNYIQKGLLFPRPENQNFSITTFLEELKESLSATLTHFHPLAARLATVKQENPPSVVIFMNPDNSPGARFIHSAVNLTVAEILTPVDVPLIVQSFFDHHKAIDHDGHEMSLLSIQVTELTDGIFIGCSINHMVVDGTSFWHFFNSWSEVFRSKTQNGHFIPISRPPVVERWIPPGSDPILKLPFTHEDEYIDRPYPPLLRERIFHLSSVSLSKLKAKVNSECNTTKISSLQAVSAVVWRCVTRARRLPADRETSCRMAANNRSRLSPPLPENYLGNCIQTVRGIATAGELLDHGVGWAAWRLHEAVVKNDDKAIREFVDSWVKSPFVYKMGRFFDGNSIQMGSSPRFDMYGNEFGLGKGVAVLSGYANKFDGKVTLYEGRDGGGSMDLEVCMLPENMEAFECDEEFLSVVNGVL</sequence>
<reference evidence="2" key="1">
    <citation type="journal article" date="2022" name="Mol. Ecol. Resour.">
        <title>The genomes of chicory, endive, great burdock and yacon provide insights into Asteraceae palaeo-polyploidization history and plant inulin production.</title>
        <authorList>
            <person name="Fan W."/>
            <person name="Wang S."/>
            <person name="Wang H."/>
            <person name="Wang A."/>
            <person name="Jiang F."/>
            <person name="Liu H."/>
            <person name="Zhao H."/>
            <person name="Xu D."/>
            <person name="Zhang Y."/>
        </authorList>
    </citation>
    <scope>NUCLEOTIDE SEQUENCE [LARGE SCALE GENOMIC DNA]</scope>
    <source>
        <strain evidence="2">cv. Punajuju</strain>
    </source>
</reference>
<name>A0ACB9CSF4_CICIN</name>
<reference evidence="1 2" key="2">
    <citation type="journal article" date="2022" name="Mol. Ecol. Resour.">
        <title>The genomes of chicory, endive, great burdock and yacon provide insights into Asteraceae paleo-polyploidization history and plant inulin production.</title>
        <authorList>
            <person name="Fan W."/>
            <person name="Wang S."/>
            <person name="Wang H."/>
            <person name="Wang A."/>
            <person name="Jiang F."/>
            <person name="Liu H."/>
            <person name="Zhao H."/>
            <person name="Xu D."/>
            <person name="Zhang Y."/>
        </authorList>
    </citation>
    <scope>NUCLEOTIDE SEQUENCE [LARGE SCALE GENOMIC DNA]</scope>
    <source>
        <strain evidence="2">cv. Punajuju</strain>
        <tissue evidence="1">Leaves</tissue>
    </source>
</reference>
<protein>
    <submittedName>
        <fullName evidence="1">Uncharacterized protein</fullName>
    </submittedName>
</protein>
<proteinExistence type="predicted"/>
<gene>
    <name evidence="1" type="ORF">L2E82_27131</name>
</gene>
<accession>A0ACB9CSF4</accession>
<evidence type="ECO:0000313" key="1">
    <source>
        <dbReference type="EMBL" id="KAI3737136.1"/>
    </source>
</evidence>
<organism evidence="1 2">
    <name type="scientific">Cichorium intybus</name>
    <name type="common">Chicory</name>
    <dbReference type="NCBI Taxonomy" id="13427"/>
    <lineage>
        <taxon>Eukaryota</taxon>
        <taxon>Viridiplantae</taxon>
        <taxon>Streptophyta</taxon>
        <taxon>Embryophyta</taxon>
        <taxon>Tracheophyta</taxon>
        <taxon>Spermatophyta</taxon>
        <taxon>Magnoliopsida</taxon>
        <taxon>eudicotyledons</taxon>
        <taxon>Gunneridae</taxon>
        <taxon>Pentapetalae</taxon>
        <taxon>asterids</taxon>
        <taxon>campanulids</taxon>
        <taxon>Asterales</taxon>
        <taxon>Asteraceae</taxon>
        <taxon>Cichorioideae</taxon>
        <taxon>Cichorieae</taxon>
        <taxon>Cichoriinae</taxon>
        <taxon>Cichorium</taxon>
    </lineage>
</organism>
<evidence type="ECO:0000313" key="2">
    <source>
        <dbReference type="Proteomes" id="UP001055811"/>
    </source>
</evidence>